<dbReference type="Pfam" id="PF18552">
    <property type="entry name" value="PheRS_DBD1"/>
    <property type="match status" value="1"/>
</dbReference>
<evidence type="ECO:0000313" key="14">
    <source>
        <dbReference type="Proteomes" id="UP000037460"/>
    </source>
</evidence>
<dbReference type="GO" id="GO:0006432">
    <property type="term" value="P:phenylalanyl-tRNA aminoacylation"/>
    <property type="evidence" value="ECO:0007669"/>
    <property type="project" value="InterPro"/>
</dbReference>
<keyword evidence="9" id="KW-0460">Magnesium</keyword>
<dbReference type="GO" id="GO:0009328">
    <property type="term" value="C:phenylalanine-tRNA ligase complex"/>
    <property type="evidence" value="ECO:0007669"/>
    <property type="project" value="TreeGrafter"/>
</dbReference>
<gene>
    <name evidence="13" type="ORF">Ctob_000255</name>
</gene>
<dbReference type="Gene3D" id="1.10.10.2330">
    <property type="match status" value="1"/>
</dbReference>
<dbReference type="GO" id="GO:0000049">
    <property type="term" value="F:tRNA binding"/>
    <property type="evidence" value="ECO:0007669"/>
    <property type="project" value="InterPro"/>
</dbReference>
<dbReference type="GO" id="GO:0004826">
    <property type="term" value="F:phenylalanine-tRNA ligase activity"/>
    <property type="evidence" value="ECO:0007669"/>
    <property type="project" value="UniProtKB-EC"/>
</dbReference>
<comment type="caution">
    <text evidence="13">The sequence shown here is derived from an EMBL/GenBank/DDBJ whole genome shotgun (WGS) entry which is preliminary data.</text>
</comment>
<dbReference type="SUPFAM" id="SSF55681">
    <property type="entry name" value="Class II aaRS and biotin synthetases"/>
    <property type="match status" value="1"/>
</dbReference>
<keyword evidence="5" id="KW-0436">Ligase</keyword>
<accession>A0A0M0JHQ8</accession>
<evidence type="ECO:0000256" key="2">
    <source>
        <dbReference type="ARBA" id="ARBA00006703"/>
    </source>
</evidence>
<keyword evidence="6" id="KW-0479">Metal-binding</keyword>
<sequence>MPVKAAPAKAAATSAGGTDKMEDALKAALEKDGVIADSLAFAEQHVFDHAALIGVCKSLSSAQNIATENLSRTVVQLSEEGLQCAQHGSPEVRVFALVPAGDGILETELMVAAGAAGKVGMAKAVQNKWLEVLKEDAPADAAPAAEGAKKPPAIKRVKRAVPSVTDSVQAQLKVVVDARGAESALPAEELALLKKRNLLAVVTLKSVKVTPGPTFETWGQKALADLTHEMLVKGTWRGAVFKPLNLDAAGKPPTGGALHPILKVKTLFREIFLQLGFEEMQTNKYVESSFWNFDALYQPQQHPARDMQDTFFVSTPSETLKIPPDYLARVKATHENGGAQLGEEFNSNSTGWQYDWSEEVTRQNLLRTHTTAVSSRTLYKLAQHFRKTGVPVTPQKYFSIDRVFRNEALDATHLAEFHQVEGFVIGENLSLGHLMGTIADFYKRLGPEFAEMKFKPTYNPYTEPSMEFCCWHPTLNKWVEVGNSGVFRPEMLKPMGFPDGLSVIAWGLALERPTMIKYKFKDIRALFGHRIDLNMTRAHPIVRWT</sequence>
<dbReference type="Gene3D" id="3.30.930.10">
    <property type="entry name" value="Bira Bifunctional Protein, Domain 2"/>
    <property type="match status" value="1"/>
</dbReference>
<evidence type="ECO:0000256" key="8">
    <source>
        <dbReference type="ARBA" id="ARBA00022840"/>
    </source>
</evidence>
<name>A0A0M0JHQ8_9EUKA</name>
<dbReference type="InterPro" id="IPR040725">
    <property type="entry name" value="PheRS_DBD3"/>
</dbReference>
<dbReference type="NCBIfam" id="NF003210">
    <property type="entry name" value="PRK04172.1"/>
    <property type="match status" value="1"/>
</dbReference>
<dbReference type="PROSITE" id="PS50862">
    <property type="entry name" value="AA_TRNA_LIGASE_II"/>
    <property type="match status" value="1"/>
</dbReference>
<dbReference type="Proteomes" id="UP000037460">
    <property type="component" value="Unassembled WGS sequence"/>
</dbReference>
<dbReference type="OrthoDB" id="238316at2759"/>
<comment type="subcellular location">
    <subcellularLocation>
        <location evidence="1">Cytoplasm</location>
    </subcellularLocation>
</comment>
<evidence type="ECO:0000256" key="9">
    <source>
        <dbReference type="ARBA" id="ARBA00022842"/>
    </source>
</evidence>
<reference evidence="14" key="1">
    <citation type="journal article" date="2015" name="PLoS Genet.">
        <title>Genome Sequence and Transcriptome Analyses of Chrysochromulina tobin: Metabolic Tools for Enhanced Algal Fitness in the Prominent Order Prymnesiales (Haptophyceae).</title>
        <authorList>
            <person name="Hovde B.T."/>
            <person name="Deodato C.R."/>
            <person name="Hunsperger H.M."/>
            <person name="Ryken S.A."/>
            <person name="Yost W."/>
            <person name="Jha R.K."/>
            <person name="Patterson J."/>
            <person name="Monnat R.J. Jr."/>
            <person name="Barlow S.B."/>
            <person name="Starkenburg S.R."/>
            <person name="Cattolico R.A."/>
        </authorList>
    </citation>
    <scope>NUCLEOTIDE SEQUENCE</scope>
    <source>
        <strain evidence="14">CCMP291</strain>
    </source>
</reference>
<evidence type="ECO:0000256" key="1">
    <source>
        <dbReference type="ARBA" id="ARBA00004496"/>
    </source>
</evidence>
<comment type="similarity">
    <text evidence="2">Belongs to the class-II aminoacyl-tRNA synthetase family. Phe-tRNA synthetase alpha subunit type 2 subfamily.</text>
</comment>
<dbReference type="PANTHER" id="PTHR11538">
    <property type="entry name" value="PHENYLALANYL-TRNA SYNTHETASE"/>
    <property type="match status" value="1"/>
</dbReference>
<dbReference type="AlphaFoldDB" id="A0A0M0JHQ8"/>
<dbReference type="CDD" id="cd00496">
    <property type="entry name" value="PheRS_alpha_core"/>
    <property type="match status" value="1"/>
</dbReference>
<dbReference type="Gene3D" id="3.30.1370.240">
    <property type="match status" value="1"/>
</dbReference>
<dbReference type="GO" id="GO:0046872">
    <property type="term" value="F:metal ion binding"/>
    <property type="evidence" value="ECO:0007669"/>
    <property type="project" value="UniProtKB-KW"/>
</dbReference>
<keyword evidence="11 13" id="KW-0030">Aminoacyl-tRNA synthetase</keyword>
<evidence type="ECO:0000256" key="6">
    <source>
        <dbReference type="ARBA" id="ARBA00022723"/>
    </source>
</evidence>
<dbReference type="GO" id="GO:0005829">
    <property type="term" value="C:cytosol"/>
    <property type="evidence" value="ECO:0007669"/>
    <property type="project" value="TreeGrafter"/>
</dbReference>
<protein>
    <recommendedName>
        <fullName evidence="3">phenylalanine--tRNA ligase</fullName>
        <ecNumber evidence="3">6.1.1.20</ecNumber>
    </recommendedName>
</protein>
<dbReference type="EC" id="6.1.1.20" evidence="3"/>
<keyword evidence="10" id="KW-0648">Protein biosynthesis</keyword>
<evidence type="ECO:0000313" key="13">
    <source>
        <dbReference type="EMBL" id="KOO25990.1"/>
    </source>
</evidence>
<dbReference type="InterPro" id="IPR002319">
    <property type="entry name" value="Phenylalanyl-tRNA_Synthase"/>
</dbReference>
<dbReference type="Pfam" id="PF18553">
    <property type="entry name" value="PheRS_DBD3"/>
    <property type="match status" value="1"/>
</dbReference>
<dbReference type="Pfam" id="PF01409">
    <property type="entry name" value="tRNA-synt_2d"/>
    <property type="match status" value="1"/>
</dbReference>
<keyword evidence="4" id="KW-0963">Cytoplasm</keyword>
<keyword evidence="8" id="KW-0067">ATP-binding</keyword>
<evidence type="ECO:0000256" key="5">
    <source>
        <dbReference type="ARBA" id="ARBA00022598"/>
    </source>
</evidence>
<keyword evidence="7" id="KW-0547">Nucleotide-binding</keyword>
<proteinExistence type="inferred from homology"/>
<dbReference type="InterPro" id="IPR045864">
    <property type="entry name" value="aa-tRNA-synth_II/BPL/LPL"/>
</dbReference>
<dbReference type="InterPro" id="IPR006195">
    <property type="entry name" value="aa-tRNA-synth_II"/>
</dbReference>
<feature type="domain" description="Aminoacyl-transfer RNA synthetases class-II family profile" evidence="12">
    <location>
        <begin position="263"/>
        <end position="540"/>
    </location>
</feature>
<evidence type="ECO:0000259" key="12">
    <source>
        <dbReference type="PROSITE" id="PS50862"/>
    </source>
</evidence>
<evidence type="ECO:0000256" key="10">
    <source>
        <dbReference type="ARBA" id="ARBA00022917"/>
    </source>
</evidence>
<dbReference type="GO" id="GO:0005524">
    <property type="term" value="F:ATP binding"/>
    <property type="evidence" value="ECO:0007669"/>
    <property type="project" value="UniProtKB-KW"/>
</dbReference>
<dbReference type="EMBL" id="JWZX01002904">
    <property type="protein sequence ID" value="KOO25990.1"/>
    <property type="molecule type" value="Genomic_DNA"/>
</dbReference>
<dbReference type="InterPro" id="IPR040724">
    <property type="entry name" value="PheRS_DBD1"/>
</dbReference>
<dbReference type="InterPro" id="IPR004529">
    <property type="entry name" value="Phe-tRNA-synth_IIc_asu"/>
</dbReference>
<dbReference type="PANTHER" id="PTHR11538:SF40">
    <property type="entry name" value="PHENYLALANINE--TRNA LIGASE ALPHA SUBUNIT"/>
    <property type="match status" value="1"/>
</dbReference>
<evidence type="ECO:0000256" key="3">
    <source>
        <dbReference type="ARBA" id="ARBA00012814"/>
    </source>
</evidence>
<dbReference type="Gene3D" id="1.10.10.2320">
    <property type="match status" value="1"/>
</dbReference>
<evidence type="ECO:0000256" key="11">
    <source>
        <dbReference type="ARBA" id="ARBA00023146"/>
    </source>
</evidence>
<dbReference type="NCBIfam" id="TIGR00468">
    <property type="entry name" value="pheS"/>
    <property type="match status" value="1"/>
</dbReference>
<keyword evidence="14" id="KW-1185">Reference proteome</keyword>
<evidence type="ECO:0000256" key="7">
    <source>
        <dbReference type="ARBA" id="ARBA00022741"/>
    </source>
</evidence>
<evidence type="ECO:0000256" key="4">
    <source>
        <dbReference type="ARBA" id="ARBA00022490"/>
    </source>
</evidence>
<organism evidence="13 14">
    <name type="scientific">Chrysochromulina tobinii</name>
    <dbReference type="NCBI Taxonomy" id="1460289"/>
    <lineage>
        <taxon>Eukaryota</taxon>
        <taxon>Haptista</taxon>
        <taxon>Haptophyta</taxon>
        <taxon>Prymnesiophyceae</taxon>
        <taxon>Prymnesiales</taxon>
        <taxon>Chrysochromulinaceae</taxon>
        <taxon>Chrysochromulina</taxon>
    </lineage>
</organism>